<gene>
    <name evidence="1" type="ORF">HERI1096_LOCUS3738</name>
</gene>
<accession>A0A7S3ESN4</accession>
<evidence type="ECO:0000313" key="1">
    <source>
        <dbReference type="EMBL" id="CAE0103080.1"/>
    </source>
</evidence>
<organism evidence="1">
    <name type="scientific">Haptolina ericina</name>
    <dbReference type="NCBI Taxonomy" id="156174"/>
    <lineage>
        <taxon>Eukaryota</taxon>
        <taxon>Haptista</taxon>
        <taxon>Haptophyta</taxon>
        <taxon>Prymnesiophyceae</taxon>
        <taxon>Prymnesiales</taxon>
        <taxon>Prymnesiaceae</taxon>
        <taxon>Haptolina</taxon>
    </lineage>
</organism>
<reference evidence="1" key="1">
    <citation type="submission" date="2021-01" db="EMBL/GenBank/DDBJ databases">
        <authorList>
            <person name="Corre E."/>
            <person name="Pelletier E."/>
            <person name="Niang G."/>
            <person name="Scheremetjew M."/>
            <person name="Finn R."/>
            <person name="Kale V."/>
            <person name="Holt S."/>
            <person name="Cochrane G."/>
            <person name="Meng A."/>
            <person name="Brown T."/>
            <person name="Cohen L."/>
        </authorList>
    </citation>
    <scope>NUCLEOTIDE SEQUENCE</scope>
    <source>
        <strain evidence="1">CCMP281</strain>
    </source>
</reference>
<dbReference type="AlphaFoldDB" id="A0A7S3ESN4"/>
<protein>
    <submittedName>
        <fullName evidence="1">Uncharacterized protein</fullName>
    </submittedName>
</protein>
<sequence length="368" mass="40098">MASCPGQWAPAGPAWLKQAVIAQEGRRKLSMGWWFARCDNEADPVTRHEPLANRTWEWRSCSHEDSIQPLSPAKLCRWLRERPGKGILVVGDSLSDVFASTFAAAMGPLAGGERTHSQGSKMWPICQVDLHDTDAVCRRGPHCAPTNDTTWLDAPKRLEFVRNDVLDTSTRYGGALLNLRGYSCGDGFHSASILCNAWAPRVGEFDLVVLNAGAHGPGHGVSHAVYERRLRAAASHVQAQARPGAVLLFRNTPFGHPGCDERRYLPPLPSVEAAEAYLSTGNAKGGRTYDWREFKQRNSVAAPIFEAAGFKVLDVYTPTSMRADAHIPKDCLHYCIPGPTLHWVNLAAAAVLDSGHGFGGGSRFTAHS</sequence>
<name>A0A7S3ESN4_9EUKA</name>
<proteinExistence type="predicted"/>
<dbReference type="EMBL" id="HBHX01006785">
    <property type="protein sequence ID" value="CAE0103080.1"/>
    <property type="molecule type" value="Transcribed_RNA"/>
</dbReference>